<gene>
    <name evidence="1" type="ORF">CPLU01_14220</name>
</gene>
<name>A0A8H6MZV6_9PEZI</name>
<sequence>MTQPTSATLPPEYAADAAAVVEALPPDTLRLAGRFIHSASSTGANSAGLYEINHQIDFLRETDRKVEFSRIDYVLKRQAPGSAAAAAGSAPQIVSRAKRVFDLERPVPVLQEPFAYYLRPASQSALGTVGVKFAKIGGSACKAWRVRRKVDGTHEPRGLLFDVRPNNDVLDWLDGDGTRLAVEETRDDMHSLTVLVPLERARRDALVAVWCMRRWEEKAAEFHRKRSWKDVKYIMQTCTSGLPGNGGTINTKSY</sequence>
<keyword evidence="2" id="KW-1185">Reference proteome</keyword>
<comment type="caution">
    <text evidence="1">The sequence shown here is derived from an EMBL/GenBank/DDBJ whole genome shotgun (WGS) entry which is preliminary data.</text>
</comment>
<protein>
    <submittedName>
        <fullName evidence="1">Uncharacterized protein</fullName>
    </submittedName>
</protein>
<dbReference type="AlphaFoldDB" id="A0A8H6MZV6"/>
<evidence type="ECO:0000313" key="2">
    <source>
        <dbReference type="Proteomes" id="UP000654918"/>
    </source>
</evidence>
<reference evidence="1" key="1">
    <citation type="journal article" date="2020" name="Phytopathology">
        <title>Genome Sequence Resources of Colletotrichum truncatum, C. plurivorum, C. musicola, and C. sojae: Four Species Pathogenic to Soybean (Glycine max).</title>
        <authorList>
            <person name="Rogerio F."/>
            <person name="Boufleur T.R."/>
            <person name="Ciampi-Guillardi M."/>
            <person name="Sukno S.A."/>
            <person name="Thon M.R."/>
            <person name="Massola Junior N.S."/>
            <person name="Baroncelli R."/>
        </authorList>
    </citation>
    <scope>NUCLEOTIDE SEQUENCE</scope>
    <source>
        <strain evidence="1">LFN00145</strain>
    </source>
</reference>
<accession>A0A8H6MZV6</accession>
<proteinExistence type="predicted"/>
<dbReference type="Proteomes" id="UP000654918">
    <property type="component" value="Unassembled WGS sequence"/>
</dbReference>
<dbReference type="EMBL" id="WIGO01000364">
    <property type="protein sequence ID" value="KAF6815132.1"/>
    <property type="molecule type" value="Genomic_DNA"/>
</dbReference>
<organism evidence="1 2">
    <name type="scientific">Colletotrichum plurivorum</name>
    <dbReference type="NCBI Taxonomy" id="2175906"/>
    <lineage>
        <taxon>Eukaryota</taxon>
        <taxon>Fungi</taxon>
        <taxon>Dikarya</taxon>
        <taxon>Ascomycota</taxon>
        <taxon>Pezizomycotina</taxon>
        <taxon>Sordariomycetes</taxon>
        <taxon>Hypocreomycetidae</taxon>
        <taxon>Glomerellales</taxon>
        <taxon>Glomerellaceae</taxon>
        <taxon>Colletotrichum</taxon>
        <taxon>Colletotrichum orchidearum species complex</taxon>
    </lineage>
</organism>
<evidence type="ECO:0000313" key="1">
    <source>
        <dbReference type="EMBL" id="KAF6815132.1"/>
    </source>
</evidence>